<proteinExistence type="predicted"/>
<organism evidence="1 2">
    <name type="scientific">Cinchona calisaya</name>
    <dbReference type="NCBI Taxonomy" id="153742"/>
    <lineage>
        <taxon>Eukaryota</taxon>
        <taxon>Viridiplantae</taxon>
        <taxon>Streptophyta</taxon>
        <taxon>Embryophyta</taxon>
        <taxon>Tracheophyta</taxon>
        <taxon>Spermatophyta</taxon>
        <taxon>Magnoliopsida</taxon>
        <taxon>eudicotyledons</taxon>
        <taxon>Gunneridae</taxon>
        <taxon>Pentapetalae</taxon>
        <taxon>asterids</taxon>
        <taxon>lamiids</taxon>
        <taxon>Gentianales</taxon>
        <taxon>Rubiaceae</taxon>
        <taxon>Cinchonoideae</taxon>
        <taxon>Cinchoneae</taxon>
        <taxon>Cinchona</taxon>
    </lineage>
</organism>
<sequence>MLNPLMANTMQSNRTPSPVFSNCSTRLDKWSLQSADWNRSFLESLSQTIINLKENISAIVLRSGKEVEVRHKIVPKYVEAEKNKAKAEKDVVPSKRKAVAVKKKVVLCGQNISPNPHFLKH</sequence>
<comment type="caution">
    <text evidence="1">The sequence shown here is derived from an EMBL/GenBank/DDBJ whole genome shotgun (WGS) entry which is preliminary data.</text>
</comment>
<keyword evidence="2" id="KW-1185">Reference proteome</keyword>
<reference evidence="1 2" key="1">
    <citation type="submission" date="2024-11" db="EMBL/GenBank/DDBJ databases">
        <title>A near-complete genome assembly of Cinchona calisaya.</title>
        <authorList>
            <person name="Lian D.C."/>
            <person name="Zhao X.W."/>
            <person name="Wei L."/>
        </authorList>
    </citation>
    <scope>NUCLEOTIDE SEQUENCE [LARGE SCALE GENOMIC DNA]</scope>
    <source>
        <tissue evidence="1">Nenye</tissue>
    </source>
</reference>
<gene>
    <name evidence="1" type="ORF">ACH5RR_023386</name>
</gene>
<dbReference type="Proteomes" id="UP001630127">
    <property type="component" value="Unassembled WGS sequence"/>
</dbReference>
<dbReference type="AlphaFoldDB" id="A0ABD2ZBL9"/>
<name>A0ABD2ZBL9_9GENT</name>
<evidence type="ECO:0000313" key="2">
    <source>
        <dbReference type="Proteomes" id="UP001630127"/>
    </source>
</evidence>
<accession>A0ABD2ZBL9</accession>
<evidence type="ECO:0000313" key="1">
    <source>
        <dbReference type="EMBL" id="KAL3516484.1"/>
    </source>
</evidence>
<dbReference type="EMBL" id="JBJUIK010000010">
    <property type="protein sequence ID" value="KAL3516484.1"/>
    <property type="molecule type" value="Genomic_DNA"/>
</dbReference>
<protein>
    <submittedName>
        <fullName evidence="1">Uncharacterized protein</fullName>
    </submittedName>
</protein>